<dbReference type="EMBL" id="CP133148">
    <property type="protein sequence ID" value="WVT02103.1"/>
    <property type="molecule type" value="Genomic_DNA"/>
</dbReference>
<protein>
    <recommendedName>
        <fullName evidence="4">YpeB-like protein with protease inhibitory function</fullName>
    </recommendedName>
</protein>
<keyword evidence="1" id="KW-0732">Signal</keyword>
<accession>A0ABZ2B3X9</accession>
<reference evidence="2" key="1">
    <citation type="submission" date="2023-08" db="EMBL/GenBank/DDBJ databases">
        <title>Complete genome sequence of Sinorhizobium chiapanecum ITTG S70 isolated from Acaciella angustissima nodules in Chiapas-Mexico.</title>
        <authorList>
            <person name="Rincon-Rosales R."/>
            <person name="Rogel M.A."/>
            <person name="Rincon-Medina C.I."/>
            <person name="Guerrero G."/>
            <person name="Manzano-Gomez L.A."/>
            <person name="Lopez-Lopez A."/>
            <person name="Rincon Molina F.A."/>
            <person name="Martinez-Romero E."/>
        </authorList>
    </citation>
    <scope>NUCLEOTIDE SEQUENCE</scope>
    <source>
        <strain evidence="2">ITTG S70</strain>
    </source>
</reference>
<evidence type="ECO:0000256" key="1">
    <source>
        <dbReference type="SAM" id="SignalP"/>
    </source>
</evidence>
<feature type="chain" id="PRO_5046999869" description="YpeB-like protein with protease inhibitory function" evidence="1">
    <location>
        <begin position="35"/>
        <end position="113"/>
    </location>
</feature>
<feature type="signal peptide" evidence="1">
    <location>
        <begin position="1"/>
        <end position="34"/>
    </location>
</feature>
<name>A0ABZ2B3X9_9HYPH</name>
<gene>
    <name evidence="2" type="ORF">RB548_11180</name>
</gene>
<keyword evidence="3" id="KW-1185">Reference proteome</keyword>
<evidence type="ECO:0000313" key="3">
    <source>
        <dbReference type="Proteomes" id="UP001432360"/>
    </source>
</evidence>
<organism evidence="2 3">
    <name type="scientific">Sinorhizobium chiapasense</name>
    <dbReference type="NCBI Taxonomy" id="501572"/>
    <lineage>
        <taxon>Bacteria</taxon>
        <taxon>Pseudomonadati</taxon>
        <taxon>Pseudomonadota</taxon>
        <taxon>Alphaproteobacteria</taxon>
        <taxon>Hyphomicrobiales</taxon>
        <taxon>Rhizobiaceae</taxon>
        <taxon>Sinorhizobium/Ensifer group</taxon>
        <taxon>Sinorhizobium</taxon>
    </lineage>
</organism>
<evidence type="ECO:0000313" key="2">
    <source>
        <dbReference type="EMBL" id="WVT02103.1"/>
    </source>
</evidence>
<dbReference type="RefSeq" id="WP_331371389.1">
    <property type="nucleotide sequence ID" value="NZ_CP133148.1"/>
</dbReference>
<evidence type="ECO:0008006" key="4">
    <source>
        <dbReference type="Google" id="ProtNLM"/>
    </source>
</evidence>
<proteinExistence type="predicted"/>
<sequence length="113" mass="12987">MNLVKMMLRSSLVSLVLALALVASPVAVSRDANAQTNININIGIGTSLDRGRGITCRQGERLLRNRGFRDVRRIDCRGRFFIYRAWRGNTRFEIAVRQRDGRIVDMERIGRRR</sequence>
<dbReference type="Proteomes" id="UP001432360">
    <property type="component" value="Chromosome"/>
</dbReference>